<dbReference type="RefSeq" id="WP_012470919.1">
    <property type="nucleotide sequence ID" value="NC_010814.1"/>
</dbReference>
<sequence length="184" mass="20375">MQNNIIFNDSDMHRIEAEVRSAIEQSHDVLEVVRQLILRTISGNSVDIETMRMITSAVLRGAGTGIQKGLKLPALQNKTACAHIKQAVAGLDAALEQCAEASRLPLEETEDSAQIFFNEDLAHARANLKIMEKSFLESLLSGLKRQPVLREYTIDSSAVGVQLKETLTEHVKPGHHPQDRDKVN</sequence>
<dbReference type="EMBL" id="CP001089">
    <property type="protein sequence ID" value="ACD96594.1"/>
    <property type="molecule type" value="Genomic_DNA"/>
</dbReference>
<protein>
    <submittedName>
        <fullName evidence="1">Uncharacterized protein</fullName>
    </submittedName>
</protein>
<reference evidence="1 2" key="1">
    <citation type="submission" date="2008-05" db="EMBL/GenBank/DDBJ databases">
        <title>Complete sequence of chromosome of Geobacter lovleyi SZ.</title>
        <authorList>
            <consortium name="US DOE Joint Genome Institute"/>
            <person name="Lucas S."/>
            <person name="Copeland A."/>
            <person name="Lapidus A."/>
            <person name="Glavina del Rio T."/>
            <person name="Dalin E."/>
            <person name="Tice H."/>
            <person name="Bruce D."/>
            <person name="Goodwin L."/>
            <person name="Pitluck S."/>
            <person name="Chertkov O."/>
            <person name="Meincke L."/>
            <person name="Brettin T."/>
            <person name="Detter J.C."/>
            <person name="Han C."/>
            <person name="Tapia R."/>
            <person name="Kuske C.R."/>
            <person name="Schmutz J."/>
            <person name="Larimer F."/>
            <person name="Land M."/>
            <person name="Hauser L."/>
            <person name="Kyrpides N."/>
            <person name="Mikhailova N."/>
            <person name="Sung Y."/>
            <person name="Fletcher K.E."/>
            <person name="Ritalahti K.M."/>
            <person name="Loeffler F.E."/>
            <person name="Richardson P."/>
        </authorList>
    </citation>
    <scope>NUCLEOTIDE SEQUENCE [LARGE SCALE GENOMIC DNA]</scope>
    <source>
        <strain evidence="2">ATCC BAA-1151 / DSM 17278 / SZ</strain>
    </source>
</reference>
<accession>B3E821</accession>
<keyword evidence="2" id="KW-1185">Reference proteome</keyword>
<name>B3E821_TRIL1</name>
<dbReference type="HOGENOM" id="CLU_081315_0_0_7"/>
<dbReference type="Pfam" id="PF20572">
    <property type="entry name" value="DUF6781"/>
    <property type="match status" value="1"/>
</dbReference>
<dbReference type="InterPro" id="IPR046708">
    <property type="entry name" value="DUF6781"/>
</dbReference>
<evidence type="ECO:0000313" key="2">
    <source>
        <dbReference type="Proteomes" id="UP000002420"/>
    </source>
</evidence>
<gene>
    <name evidence="1" type="ordered locus">Glov_2886</name>
</gene>
<dbReference type="KEGG" id="glo:Glov_2886"/>
<organism evidence="1 2">
    <name type="scientific">Trichlorobacter lovleyi (strain ATCC BAA-1151 / DSM 17278 / SZ)</name>
    <name type="common">Geobacter lovleyi</name>
    <dbReference type="NCBI Taxonomy" id="398767"/>
    <lineage>
        <taxon>Bacteria</taxon>
        <taxon>Pseudomonadati</taxon>
        <taxon>Thermodesulfobacteriota</taxon>
        <taxon>Desulfuromonadia</taxon>
        <taxon>Geobacterales</taxon>
        <taxon>Geobacteraceae</taxon>
        <taxon>Trichlorobacter</taxon>
    </lineage>
</organism>
<proteinExistence type="predicted"/>
<dbReference type="AlphaFoldDB" id="B3E821"/>
<evidence type="ECO:0000313" key="1">
    <source>
        <dbReference type="EMBL" id="ACD96594.1"/>
    </source>
</evidence>
<dbReference type="STRING" id="398767.Glov_2886"/>
<dbReference type="Proteomes" id="UP000002420">
    <property type="component" value="Chromosome"/>
</dbReference>